<dbReference type="KEGG" id="hhq:HPSH169_05845"/>
<dbReference type="HOGENOM" id="CLU_3356617_0_0_7"/>
<accession>A0A0E0WDH2</accession>
<evidence type="ECO:0000313" key="2">
    <source>
        <dbReference type="Proteomes" id="UP000005007"/>
    </source>
</evidence>
<name>A0A0E0WDH2_HELPX</name>
<dbReference type="Proteomes" id="UP000005007">
    <property type="component" value="Chromosome"/>
</dbReference>
<dbReference type="AlphaFoldDB" id="A0A0E0WDH2"/>
<reference evidence="1 2" key="1">
    <citation type="submission" date="2012-04" db="EMBL/GenBank/DDBJ databases">
        <authorList>
            <person name="Kersulyte D."/>
            <person name="Cabrera L."/>
            <person name="Pacheco R."/>
            <person name="Herrera P."/>
            <person name="Rodriguez C."/>
            <person name="Gilman R.H."/>
            <person name="Berg D.E."/>
        </authorList>
    </citation>
    <scope>NUCLEOTIDE SEQUENCE [LARGE SCALE GENOMIC DNA]</scope>
    <source>
        <strain evidence="1 2">Shi169</strain>
    </source>
</reference>
<evidence type="ECO:0000313" key="1">
    <source>
        <dbReference type="EMBL" id="AFH99833.1"/>
    </source>
</evidence>
<gene>
    <name evidence="1" type="ORF">HPSH169_05845</name>
</gene>
<dbReference type="EMBL" id="CP003473">
    <property type="protein sequence ID" value="AFH99833.1"/>
    <property type="molecule type" value="Genomic_DNA"/>
</dbReference>
<protein>
    <submittedName>
        <fullName evidence="1">Uncharacterized protein</fullName>
    </submittedName>
</protein>
<organism evidence="1 2">
    <name type="scientific">Helicobacter pylori Shi169</name>
    <dbReference type="NCBI Taxonomy" id="1163741"/>
    <lineage>
        <taxon>Bacteria</taxon>
        <taxon>Pseudomonadati</taxon>
        <taxon>Campylobacterota</taxon>
        <taxon>Epsilonproteobacteria</taxon>
        <taxon>Campylobacterales</taxon>
        <taxon>Helicobacteraceae</taxon>
        <taxon>Helicobacter</taxon>
    </lineage>
</organism>
<proteinExistence type="predicted"/>
<sequence>MGFYFCLCCFRHGFNASKPPNPAQQKSKAFIKKDLQ</sequence>